<dbReference type="UniPathway" id="UPA00253">
    <property type="reaction ID" value="UER00326"/>
</dbReference>
<dbReference type="InterPro" id="IPR036188">
    <property type="entry name" value="FAD/NAD-bd_sf"/>
</dbReference>
<evidence type="ECO:0000256" key="4">
    <source>
        <dbReference type="ARBA" id="ARBA00012173"/>
    </source>
</evidence>
<evidence type="ECO:0000256" key="2">
    <source>
        <dbReference type="ARBA" id="ARBA00004950"/>
    </source>
</evidence>
<feature type="domain" description="FAD-dependent oxidoreductase 2 FAD-binding" evidence="13">
    <location>
        <begin position="12"/>
        <end position="386"/>
    </location>
</feature>
<evidence type="ECO:0000313" key="15">
    <source>
        <dbReference type="EMBL" id="GEA27305.1"/>
    </source>
</evidence>
<dbReference type="EMBL" id="BJKP01000014">
    <property type="protein sequence ID" value="GEA27305.1"/>
    <property type="molecule type" value="Genomic_DNA"/>
</dbReference>
<comment type="catalytic activity">
    <reaction evidence="10">
        <text>L-aspartate + O2 = iminosuccinate + H2O2</text>
        <dbReference type="Rhea" id="RHEA:25876"/>
        <dbReference type="ChEBI" id="CHEBI:15379"/>
        <dbReference type="ChEBI" id="CHEBI:16240"/>
        <dbReference type="ChEBI" id="CHEBI:29991"/>
        <dbReference type="ChEBI" id="CHEBI:77875"/>
        <dbReference type="EC" id="1.4.3.16"/>
    </reaction>
    <physiologicalReaction direction="left-to-right" evidence="10">
        <dbReference type="Rhea" id="RHEA:25877"/>
    </physiologicalReaction>
</comment>
<dbReference type="NCBIfam" id="TIGR00551">
    <property type="entry name" value="nadB"/>
    <property type="match status" value="1"/>
</dbReference>
<reference evidence="15 16" key="1">
    <citation type="journal article" date="2019" name="FEMS Microbiol. Lett.">
        <title>A novel salt-tolerant genotype illuminates the sucrose gene evolution in freshwater bloom-forming cyanobacterium Microcystis aeruginosa.</title>
        <authorList>
            <person name="Tanabe Y."/>
            <person name="Yamaguchi H."/>
            <person name="Sano T."/>
            <person name="Kawachi M."/>
        </authorList>
    </citation>
    <scope>NUCLEOTIDE SEQUENCE [LARGE SCALE GENOMIC DNA]</scope>
    <source>
        <strain evidence="15 16">NIES-4325</strain>
    </source>
</reference>
<dbReference type="PRINTS" id="PR00368">
    <property type="entry name" value="FADPNR"/>
</dbReference>
<organism evidence="15 16">
    <name type="scientific">Microcystis aeruginosa NIES-4325</name>
    <dbReference type="NCBI Taxonomy" id="2569534"/>
    <lineage>
        <taxon>Bacteria</taxon>
        <taxon>Bacillati</taxon>
        <taxon>Cyanobacteriota</taxon>
        <taxon>Cyanophyceae</taxon>
        <taxon>Oscillatoriophycideae</taxon>
        <taxon>Chroococcales</taxon>
        <taxon>Microcystaceae</taxon>
        <taxon>Microcystis</taxon>
    </lineage>
</organism>
<evidence type="ECO:0000256" key="3">
    <source>
        <dbReference type="ARBA" id="ARBA00008562"/>
    </source>
</evidence>
<dbReference type="GO" id="GO:0033765">
    <property type="term" value="F:steroid dehydrogenase activity, acting on the CH-CH group of donors"/>
    <property type="evidence" value="ECO:0007669"/>
    <property type="project" value="UniProtKB-ARBA"/>
</dbReference>
<dbReference type="GO" id="GO:0034628">
    <property type="term" value="P:'de novo' NAD+ biosynthetic process from L-aspartate"/>
    <property type="evidence" value="ECO:0007669"/>
    <property type="project" value="TreeGrafter"/>
</dbReference>
<dbReference type="InterPro" id="IPR037099">
    <property type="entry name" value="Fum_R/Succ_DH_flav-like_C_sf"/>
</dbReference>
<comment type="pathway">
    <text evidence="2 12">Cofactor biosynthesis; NAD(+) biosynthesis; iminoaspartate from L-aspartate (oxidase route): step 1/1.</text>
</comment>
<dbReference type="NCBIfam" id="NF005636">
    <property type="entry name" value="PRK07395.1"/>
    <property type="match status" value="1"/>
</dbReference>
<evidence type="ECO:0000256" key="12">
    <source>
        <dbReference type="RuleBase" id="RU362049"/>
    </source>
</evidence>
<gene>
    <name evidence="15" type="primary">nadB</name>
    <name evidence="15" type="ORF">MiAbW_01866</name>
</gene>
<accession>A0A5J4FA01</accession>
<dbReference type="Gene3D" id="3.90.700.10">
    <property type="entry name" value="Succinate dehydrogenase/fumarate reductase flavoprotein, catalytic domain"/>
    <property type="match status" value="1"/>
</dbReference>
<comment type="subcellular location">
    <subcellularLocation>
        <location evidence="12">Cytoplasm</location>
    </subcellularLocation>
</comment>
<evidence type="ECO:0000256" key="6">
    <source>
        <dbReference type="ARBA" id="ARBA00022630"/>
    </source>
</evidence>
<dbReference type="Pfam" id="PF00890">
    <property type="entry name" value="FAD_binding_2"/>
    <property type="match status" value="1"/>
</dbReference>
<dbReference type="GO" id="GO:0008734">
    <property type="term" value="F:L-aspartate oxidase activity"/>
    <property type="evidence" value="ECO:0007669"/>
    <property type="project" value="UniProtKB-UniRule"/>
</dbReference>
<comment type="caution">
    <text evidence="15">The sequence shown here is derived from an EMBL/GenBank/DDBJ whole genome shotgun (WGS) entry which is preliminary data.</text>
</comment>
<comment type="cofactor">
    <cofactor evidence="1 12">
        <name>FAD</name>
        <dbReference type="ChEBI" id="CHEBI:57692"/>
    </cofactor>
</comment>
<dbReference type="AlphaFoldDB" id="A0A5J4FA01"/>
<keyword evidence="8 12" id="KW-0274">FAD</keyword>
<keyword evidence="7 12" id="KW-0662">Pyridine nucleotide biosynthesis</keyword>
<dbReference type="InterPro" id="IPR005288">
    <property type="entry name" value="NadB"/>
</dbReference>
<dbReference type="InterPro" id="IPR027477">
    <property type="entry name" value="Succ_DH/fumarate_Rdtase_cat_sf"/>
</dbReference>
<dbReference type="EC" id="1.4.3.16" evidence="4 11"/>
<dbReference type="SUPFAM" id="SSF46977">
    <property type="entry name" value="Succinate dehydrogenase/fumarate reductase flavoprotein C-terminal domain"/>
    <property type="match status" value="1"/>
</dbReference>
<keyword evidence="9 12" id="KW-0560">Oxidoreductase</keyword>
<dbReference type="InterPro" id="IPR015939">
    <property type="entry name" value="Fum_Rdtase/Succ_DH_flav-like_C"/>
</dbReference>
<evidence type="ECO:0000256" key="5">
    <source>
        <dbReference type="ARBA" id="ARBA00021901"/>
    </source>
</evidence>
<evidence type="ECO:0000256" key="1">
    <source>
        <dbReference type="ARBA" id="ARBA00001974"/>
    </source>
</evidence>
<evidence type="ECO:0000259" key="13">
    <source>
        <dbReference type="Pfam" id="PF00890"/>
    </source>
</evidence>
<comment type="function">
    <text evidence="12">Catalyzes the oxidation of L-aspartate to iminoaspartate.</text>
</comment>
<evidence type="ECO:0000259" key="14">
    <source>
        <dbReference type="Pfam" id="PF02910"/>
    </source>
</evidence>
<dbReference type="Pfam" id="PF02910">
    <property type="entry name" value="Succ_DH_flav_C"/>
    <property type="match status" value="1"/>
</dbReference>
<dbReference type="Proteomes" id="UP000376575">
    <property type="component" value="Unassembled WGS sequence"/>
</dbReference>
<keyword evidence="6 12" id="KW-0285">Flavoprotein</keyword>
<name>A0A5J4FA01_MICAE</name>
<dbReference type="InterPro" id="IPR003953">
    <property type="entry name" value="FAD-dep_OxRdtase_2_FAD-bd"/>
</dbReference>
<comment type="similarity">
    <text evidence="3 12">Belongs to the FAD-dependent oxidoreductase 2 family. NadB subfamily.</text>
</comment>
<proteinExistence type="inferred from homology"/>
<dbReference type="GO" id="GO:0005737">
    <property type="term" value="C:cytoplasm"/>
    <property type="evidence" value="ECO:0007669"/>
    <property type="project" value="UniProtKB-SubCell"/>
</dbReference>
<dbReference type="SUPFAM" id="SSF56425">
    <property type="entry name" value="Succinate dehydrogenase/fumarate reductase flavoprotein, catalytic domain"/>
    <property type="match status" value="1"/>
</dbReference>
<sequence length="555" mass="61011">MVVSSQLPSYQDVLVVGSGAAGLYAALCLPANLKVGLITKEDLKTGASDWAQGGIAAATSPEDSPVFHLEDTLKAGAGLCDRYAVQFLVEKAPQAIADLLRLGVSFDRSGDDLARTLEAAHSQARVLHAADRTGRAIVSTLMEKVTERPNITIIPQAIALKLWLDPQGQRCQGICLLHQDHLCWLRAQAVILATGGGGQVYAQTTNPAVSTGDGVALAWRAGAVIRDPEFFQFHPTALTVPEAPRFLISEAVRGEGAHLIDAQGRRFAFDYHPAGELAPRDVVSRAIFSHLQKTSDDPAHAKVYLDLRPIEPERLRYRFPNIIRICQKWGINVLEDVIPVAPAAHYWMGGVATDLNARTSLPGLYAIGEVASTGVHGANRLASNSLLECIVFAASLAGIGLETKTLVGERPEKPLEIAEKWQEEQEYWQKVRRELPILMWENAGICRFQNELETAILCVQQWKQQLHSLKMGQFLQNLLPDKGQLFLCPSMQLEIRIAIETLNLLDIADLILESALLRAESRGGHYRGDYPETLANWQVHTTIHGRTWRRTPVQA</sequence>
<feature type="domain" description="Fumarate reductase/succinate dehydrogenase flavoprotein-like C-terminal" evidence="14">
    <location>
        <begin position="432"/>
        <end position="544"/>
    </location>
</feature>
<evidence type="ECO:0000313" key="16">
    <source>
        <dbReference type="Proteomes" id="UP000376575"/>
    </source>
</evidence>
<dbReference type="SUPFAM" id="SSF51905">
    <property type="entry name" value="FAD/NAD(P)-binding domain"/>
    <property type="match status" value="1"/>
</dbReference>
<evidence type="ECO:0000256" key="8">
    <source>
        <dbReference type="ARBA" id="ARBA00022827"/>
    </source>
</evidence>
<evidence type="ECO:0000256" key="7">
    <source>
        <dbReference type="ARBA" id="ARBA00022642"/>
    </source>
</evidence>
<dbReference type="PANTHER" id="PTHR42716:SF2">
    <property type="entry name" value="L-ASPARTATE OXIDASE, CHLOROPLASTIC"/>
    <property type="match status" value="1"/>
</dbReference>
<dbReference type="Gene3D" id="3.50.50.60">
    <property type="entry name" value="FAD/NAD(P)-binding domain"/>
    <property type="match status" value="1"/>
</dbReference>
<evidence type="ECO:0000256" key="11">
    <source>
        <dbReference type="NCBIfam" id="TIGR00551"/>
    </source>
</evidence>
<dbReference type="Gene3D" id="1.20.58.100">
    <property type="entry name" value="Fumarate reductase/succinate dehydrogenase flavoprotein-like, C-terminal domain"/>
    <property type="match status" value="1"/>
</dbReference>
<evidence type="ECO:0000256" key="9">
    <source>
        <dbReference type="ARBA" id="ARBA00023002"/>
    </source>
</evidence>
<protein>
    <recommendedName>
        <fullName evidence="5 11">L-aspartate oxidase</fullName>
        <ecNumber evidence="4 11">1.4.3.16</ecNumber>
    </recommendedName>
</protein>
<evidence type="ECO:0000256" key="10">
    <source>
        <dbReference type="ARBA" id="ARBA00048305"/>
    </source>
</evidence>
<dbReference type="RefSeq" id="WP_151695958.1">
    <property type="nucleotide sequence ID" value="NZ_BJKP01000014.1"/>
</dbReference>
<dbReference type="PANTHER" id="PTHR42716">
    <property type="entry name" value="L-ASPARTATE OXIDASE"/>
    <property type="match status" value="1"/>
</dbReference>
<dbReference type="FunFam" id="3.90.700.10:FF:000002">
    <property type="entry name" value="L-aspartate oxidase"/>
    <property type="match status" value="1"/>
</dbReference>